<dbReference type="InterPro" id="IPR050190">
    <property type="entry name" value="UPF0213_domain"/>
</dbReference>
<keyword evidence="3" id="KW-0255">Endonuclease</keyword>
<keyword evidence="3" id="KW-0378">Hydrolase</keyword>
<evidence type="ECO:0000256" key="1">
    <source>
        <dbReference type="ARBA" id="ARBA00007435"/>
    </source>
</evidence>
<sequence>MSWFVYMLECVDGSLYTGIATDVVRRFDEHASGRGARYTRARPPRTVVMVLEQPDRSAALKAEYAIKQLSAVQKRTLAAQNPLADAMRVALGSRTER</sequence>
<accession>A0A1W1XIG6</accession>
<dbReference type="CDD" id="cd10456">
    <property type="entry name" value="GIY-YIG_UPF0213"/>
    <property type="match status" value="1"/>
</dbReference>
<evidence type="ECO:0000313" key="4">
    <source>
        <dbReference type="Proteomes" id="UP000192761"/>
    </source>
</evidence>
<gene>
    <name evidence="3" type="ORF">SAMN02745857_01687</name>
</gene>
<dbReference type="Gene3D" id="3.40.1440.10">
    <property type="entry name" value="GIY-YIG endonuclease"/>
    <property type="match status" value="1"/>
</dbReference>
<proteinExistence type="inferred from homology"/>
<dbReference type="PROSITE" id="PS50164">
    <property type="entry name" value="GIY_YIG"/>
    <property type="match status" value="1"/>
</dbReference>
<dbReference type="InterPro" id="IPR000305">
    <property type="entry name" value="GIY-YIG_endonuc"/>
</dbReference>
<evidence type="ECO:0000259" key="2">
    <source>
        <dbReference type="PROSITE" id="PS50164"/>
    </source>
</evidence>
<dbReference type="SUPFAM" id="SSF82771">
    <property type="entry name" value="GIY-YIG endonuclease"/>
    <property type="match status" value="1"/>
</dbReference>
<feature type="domain" description="GIY-YIG" evidence="2">
    <location>
        <begin position="1"/>
        <end position="78"/>
    </location>
</feature>
<keyword evidence="3" id="KW-0540">Nuclease</keyword>
<protein>
    <submittedName>
        <fullName evidence="3">Predicted endonuclease, GIY-YIG superfamily</fullName>
    </submittedName>
</protein>
<dbReference type="GO" id="GO:0004519">
    <property type="term" value="F:endonuclease activity"/>
    <property type="evidence" value="ECO:0007669"/>
    <property type="project" value="UniProtKB-KW"/>
</dbReference>
<dbReference type="STRING" id="1121001.SAMN02745857_01687"/>
<dbReference type="Pfam" id="PF01541">
    <property type="entry name" value="GIY-YIG"/>
    <property type="match status" value="1"/>
</dbReference>
<dbReference type="AlphaFoldDB" id="A0A1W1XIG6"/>
<dbReference type="EMBL" id="FWXD01000008">
    <property type="protein sequence ID" value="SMC23759.1"/>
    <property type="molecule type" value="Genomic_DNA"/>
</dbReference>
<comment type="similarity">
    <text evidence="1">Belongs to the UPF0213 family.</text>
</comment>
<keyword evidence="4" id="KW-1185">Reference proteome</keyword>
<dbReference type="PANTHER" id="PTHR34477">
    <property type="entry name" value="UPF0213 PROTEIN YHBQ"/>
    <property type="match status" value="1"/>
</dbReference>
<reference evidence="3 4" key="1">
    <citation type="submission" date="2017-04" db="EMBL/GenBank/DDBJ databases">
        <authorList>
            <person name="Afonso C.L."/>
            <person name="Miller P.J."/>
            <person name="Scott M.A."/>
            <person name="Spackman E."/>
            <person name="Goraichik I."/>
            <person name="Dimitrov K.M."/>
            <person name="Suarez D.L."/>
            <person name="Swayne D.E."/>
        </authorList>
    </citation>
    <scope>NUCLEOTIDE SEQUENCE [LARGE SCALE GENOMIC DNA]</scope>
    <source>
        <strain evidence="3 4">DSM 23236</strain>
    </source>
</reference>
<dbReference type="Proteomes" id="UP000192761">
    <property type="component" value="Unassembled WGS sequence"/>
</dbReference>
<organism evidence="3 4">
    <name type="scientific">Andreprevotia lacus DSM 23236</name>
    <dbReference type="NCBI Taxonomy" id="1121001"/>
    <lineage>
        <taxon>Bacteria</taxon>
        <taxon>Pseudomonadati</taxon>
        <taxon>Pseudomonadota</taxon>
        <taxon>Betaproteobacteria</taxon>
        <taxon>Neisseriales</taxon>
        <taxon>Chitinibacteraceae</taxon>
        <taxon>Andreprevotia</taxon>
    </lineage>
</organism>
<dbReference type="RefSeq" id="WP_084090348.1">
    <property type="nucleotide sequence ID" value="NZ_FWXD01000008.1"/>
</dbReference>
<evidence type="ECO:0000313" key="3">
    <source>
        <dbReference type="EMBL" id="SMC23759.1"/>
    </source>
</evidence>
<dbReference type="PANTHER" id="PTHR34477:SF1">
    <property type="entry name" value="UPF0213 PROTEIN YHBQ"/>
    <property type="match status" value="1"/>
</dbReference>
<dbReference type="InterPro" id="IPR035901">
    <property type="entry name" value="GIY-YIG_endonuc_sf"/>
</dbReference>
<name>A0A1W1XIG6_9NEIS</name>
<dbReference type="OrthoDB" id="9797095at2"/>